<feature type="region of interest" description="Disordered" evidence="1">
    <location>
        <begin position="441"/>
        <end position="481"/>
    </location>
</feature>
<dbReference type="EMBL" id="BPLF01000006">
    <property type="protein sequence ID" value="GIX66081.1"/>
    <property type="molecule type" value="Genomic_DNA"/>
</dbReference>
<feature type="compositionally biased region" description="Basic and acidic residues" evidence="1">
    <location>
        <begin position="442"/>
        <end position="454"/>
    </location>
</feature>
<feature type="signal peptide" evidence="2">
    <location>
        <begin position="1"/>
        <end position="18"/>
    </location>
</feature>
<gene>
    <name evidence="3" type="ORF">BcabD6B2_55170</name>
</gene>
<evidence type="ECO:0000256" key="2">
    <source>
        <dbReference type="SAM" id="SignalP"/>
    </source>
</evidence>
<comment type="caution">
    <text evidence="3">The sequence shown here is derived from an EMBL/GenBank/DDBJ whole genome shotgun (WGS) entry which is preliminary data.</text>
</comment>
<keyword evidence="2" id="KW-0732">Signal</keyword>
<evidence type="ECO:0000256" key="1">
    <source>
        <dbReference type="SAM" id="MobiDB-lite"/>
    </source>
</evidence>
<reference evidence="3 4" key="1">
    <citation type="submission" date="2021-06" db="EMBL/GenBank/DDBJ databases">
        <title>Genome sequence of Babesia caballi.</title>
        <authorList>
            <person name="Yamagishi J."/>
            <person name="Kidaka T."/>
            <person name="Ochi A."/>
        </authorList>
    </citation>
    <scope>NUCLEOTIDE SEQUENCE [LARGE SCALE GENOMIC DNA]</scope>
    <source>
        <strain evidence="3">USDA-D6B2</strain>
    </source>
</reference>
<sequence>MFWRLWIPFAVIYGLSQAGADRSRCYRNGSGVGGASLVKGCVARAFLHPAGGARQTPPCAAEPKKASKGTHKGHHKGARPPKGAVKKPPVQGRSKVTLTAEQKQKIDELYRAHIAVTDTKAYIEKLSLNTHAEETSPYLTLFESERLTRDDLVGIDMPFGLVPTDRYELWKLCGHVCDPLPVISSQSLTPNQFSQRLFGGRRELTRDEFNYRIEYKMRFYAPGYGDIFFMDKVRCWRGGLGRGGKTFQLTAAFTRCVEESLRGELFCQILRPKDEVPLSAAMLSVNYEVHRQGIHPAVLDMFWGFFTDNPDVVEREQVTSKLNWVVDRLRDLDPGEGISPDNFYKIFIEPTRRALATFDKESFVRQQLRNIHERDLRQKVLSNNKALRHRSKILTAAYLEEVRGLYKVPKPEFFKRYEQRRLVGYFNLVADMRDRQMRRRAMSRDRLRELKEARASTPKPKKKREKKPSKRNKKLGRGVAN</sequence>
<feature type="chain" id="PRO_5043988546" evidence="2">
    <location>
        <begin position="19"/>
        <end position="481"/>
    </location>
</feature>
<dbReference type="Proteomes" id="UP001497744">
    <property type="component" value="Unassembled WGS sequence"/>
</dbReference>
<dbReference type="RefSeq" id="XP_067718150.1">
    <property type="nucleotide sequence ID" value="XM_067862049.1"/>
</dbReference>
<proteinExistence type="predicted"/>
<dbReference type="GeneID" id="94197562"/>
<evidence type="ECO:0000313" key="4">
    <source>
        <dbReference type="Proteomes" id="UP001497744"/>
    </source>
</evidence>
<evidence type="ECO:0000313" key="3">
    <source>
        <dbReference type="EMBL" id="GIX66081.1"/>
    </source>
</evidence>
<dbReference type="AlphaFoldDB" id="A0AAV4M1X9"/>
<feature type="compositionally biased region" description="Basic residues" evidence="1">
    <location>
        <begin position="459"/>
        <end position="481"/>
    </location>
</feature>
<name>A0AAV4M1X9_BABCB</name>
<keyword evidence="4" id="KW-1185">Reference proteome</keyword>
<feature type="compositionally biased region" description="Basic residues" evidence="1">
    <location>
        <begin position="66"/>
        <end position="79"/>
    </location>
</feature>
<organism evidence="3 4">
    <name type="scientific">Babesia caballi</name>
    <dbReference type="NCBI Taxonomy" id="5871"/>
    <lineage>
        <taxon>Eukaryota</taxon>
        <taxon>Sar</taxon>
        <taxon>Alveolata</taxon>
        <taxon>Apicomplexa</taxon>
        <taxon>Aconoidasida</taxon>
        <taxon>Piroplasmida</taxon>
        <taxon>Babesiidae</taxon>
        <taxon>Babesia</taxon>
    </lineage>
</organism>
<protein>
    <submittedName>
        <fullName evidence="3">Uncharacterized protein</fullName>
    </submittedName>
</protein>
<feature type="region of interest" description="Disordered" evidence="1">
    <location>
        <begin position="52"/>
        <end position="96"/>
    </location>
</feature>
<accession>A0AAV4M1X9</accession>